<sequence>MEHVEGSKAPKRVLVVVSPKSPHWHAAWDSSDELVAVAFALLQQTQLIPQDAQNDSSTVRLLAKERWDVRRFLVFDLFHKTYNADTAHQADQDDLPVISVFFGKKESISAAGRPMANKVNADIRAIHNSTGLGSRPPFEVDHADGKVPFYNNPRSPHIPTTRYELRLYMILLERQMTAIMMNETIPSLWKPTSHTAYINNAMFGYAVLLSLLGC</sequence>
<dbReference type="Proteomes" id="UP000036947">
    <property type="component" value="Unassembled WGS sequence"/>
</dbReference>
<organism evidence="1 2">
    <name type="scientific">Tolypocladium ophioglossoides (strain CBS 100239)</name>
    <name type="common">Snaketongue truffleclub</name>
    <name type="synonym">Elaphocordyceps ophioglossoides</name>
    <dbReference type="NCBI Taxonomy" id="1163406"/>
    <lineage>
        <taxon>Eukaryota</taxon>
        <taxon>Fungi</taxon>
        <taxon>Dikarya</taxon>
        <taxon>Ascomycota</taxon>
        <taxon>Pezizomycotina</taxon>
        <taxon>Sordariomycetes</taxon>
        <taxon>Hypocreomycetidae</taxon>
        <taxon>Hypocreales</taxon>
        <taxon>Ophiocordycipitaceae</taxon>
        <taxon>Tolypocladium</taxon>
    </lineage>
</organism>
<name>A0A0L0NHM9_TOLOC</name>
<dbReference type="EMBL" id="LFRF01000004">
    <property type="protein sequence ID" value="KND93255.1"/>
    <property type="molecule type" value="Genomic_DNA"/>
</dbReference>
<dbReference type="STRING" id="1163406.A0A0L0NHM9"/>
<proteinExistence type="predicted"/>
<evidence type="ECO:0000313" key="1">
    <source>
        <dbReference type="EMBL" id="KND93255.1"/>
    </source>
</evidence>
<protein>
    <submittedName>
        <fullName evidence="1">Uncharacterized protein</fullName>
    </submittedName>
</protein>
<comment type="caution">
    <text evidence="1">The sequence shown here is derived from an EMBL/GenBank/DDBJ whole genome shotgun (WGS) entry which is preliminary data.</text>
</comment>
<evidence type="ECO:0000313" key="2">
    <source>
        <dbReference type="Proteomes" id="UP000036947"/>
    </source>
</evidence>
<accession>A0A0L0NHM9</accession>
<reference evidence="1 2" key="1">
    <citation type="journal article" date="2015" name="BMC Genomics">
        <title>The genome of the truffle-parasite Tolypocladium ophioglossoides and the evolution of antifungal peptaibiotics.</title>
        <authorList>
            <person name="Quandt C.A."/>
            <person name="Bushley K.E."/>
            <person name="Spatafora J.W."/>
        </authorList>
    </citation>
    <scope>NUCLEOTIDE SEQUENCE [LARGE SCALE GENOMIC DNA]</scope>
    <source>
        <strain evidence="1 2">CBS 100239</strain>
    </source>
</reference>
<dbReference type="AlphaFoldDB" id="A0A0L0NHM9"/>
<gene>
    <name evidence="1" type="ORF">TOPH_02395</name>
</gene>
<dbReference type="OrthoDB" id="4358740at2759"/>
<keyword evidence="2" id="KW-1185">Reference proteome</keyword>